<dbReference type="AlphaFoldDB" id="A0A2H0V001"/>
<reference evidence="2" key="1">
    <citation type="submission" date="2017-09" db="EMBL/GenBank/DDBJ databases">
        <title>Depth-based differentiation of microbial function through sediment-hosted aquifers and enrichment of novel symbionts in the deep terrestrial subsurface.</title>
        <authorList>
            <person name="Probst A.J."/>
            <person name="Ladd B."/>
            <person name="Jarett J.K."/>
            <person name="Geller-Mcgrath D.E."/>
            <person name="Sieber C.M.K."/>
            <person name="Emerson J.B."/>
            <person name="Anantharaman K."/>
            <person name="Thomas B.C."/>
            <person name="Malmstrom R."/>
            <person name="Stieglmeier M."/>
            <person name="Klingl A."/>
            <person name="Woyke T."/>
            <person name="Ryan C.M."/>
            <person name="Banfield J.F."/>
        </authorList>
    </citation>
    <scope>NUCLEOTIDE SEQUENCE [LARGE SCALE GENOMIC DNA]</scope>
</reference>
<accession>A0A2H0V001</accession>
<dbReference type="Proteomes" id="UP000228906">
    <property type="component" value="Unassembled WGS sequence"/>
</dbReference>
<evidence type="ECO:0000313" key="1">
    <source>
        <dbReference type="EMBL" id="PIR91660.1"/>
    </source>
</evidence>
<sequence length="65" mass="7700">MQEIFKRVNGWPEELGPNQEKEKQLEILNLFELSEEQKEKLRSAVETADGRIIMAVHPFFRENDL</sequence>
<dbReference type="EMBL" id="PFAV01000021">
    <property type="protein sequence ID" value="PIR91660.1"/>
    <property type="molecule type" value="Genomic_DNA"/>
</dbReference>
<evidence type="ECO:0000313" key="2">
    <source>
        <dbReference type="Proteomes" id="UP000228906"/>
    </source>
</evidence>
<organism evidence="1 2">
    <name type="scientific">bacterium (Candidatus Gribaldobacteria) CG10_big_fil_rev_8_21_14_0_10_41_12</name>
    <dbReference type="NCBI Taxonomy" id="2014277"/>
    <lineage>
        <taxon>Bacteria</taxon>
        <taxon>Candidatus Gribaldobacteria</taxon>
    </lineage>
</organism>
<comment type="caution">
    <text evidence="1">The sequence shown here is derived from an EMBL/GenBank/DDBJ whole genome shotgun (WGS) entry which is preliminary data.</text>
</comment>
<protein>
    <submittedName>
        <fullName evidence="1">Uncharacterized protein</fullName>
    </submittedName>
</protein>
<gene>
    <name evidence="1" type="ORF">COU03_01270</name>
</gene>
<proteinExistence type="predicted"/>
<name>A0A2H0V001_9BACT</name>